<gene>
    <name evidence="2" type="ORF">HAX54_040146</name>
</gene>
<organism evidence="2 3">
    <name type="scientific">Datura stramonium</name>
    <name type="common">Jimsonweed</name>
    <name type="synonym">Common thornapple</name>
    <dbReference type="NCBI Taxonomy" id="4076"/>
    <lineage>
        <taxon>Eukaryota</taxon>
        <taxon>Viridiplantae</taxon>
        <taxon>Streptophyta</taxon>
        <taxon>Embryophyta</taxon>
        <taxon>Tracheophyta</taxon>
        <taxon>Spermatophyta</taxon>
        <taxon>Magnoliopsida</taxon>
        <taxon>eudicotyledons</taxon>
        <taxon>Gunneridae</taxon>
        <taxon>Pentapetalae</taxon>
        <taxon>asterids</taxon>
        <taxon>lamiids</taxon>
        <taxon>Solanales</taxon>
        <taxon>Solanaceae</taxon>
        <taxon>Solanoideae</taxon>
        <taxon>Datureae</taxon>
        <taxon>Datura</taxon>
    </lineage>
</organism>
<evidence type="ECO:0000256" key="1">
    <source>
        <dbReference type="SAM" id="MobiDB-lite"/>
    </source>
</evidence>
<evidence type="ECO:0000313" key="3">
    <source>
        <dbReference type="Proteomes" id="UP000823775"/>
    </source>
</evidence>
<feature type="compositionally biased region" description="Acidic residues" evidence="1">
    <location>
        <begin position="63"/>
        <end position="72"/>
    </location>
</feature>
<sequence length="106" mass="12182">MLMLQLRMSRVTEEQLQKLNIDYLLSEHLIVQCRVGPGFEESFDDDDPTDNEQARVDSNLESGADEEEDSEMGEVVSTPTDTRSRTRLDKDKDQKLKWRLALHGAD</sequence>
<dbReference type="EMBL" id="JACEIK010005630">
    <property type="protein sequence ID" value="MCE0481933.1"/>
    <property type="molecule type" value="Genomic_DNA"/>
</dbReference>
<accession>A0ABS8VRT2</accession>
<reference evidence="2 3" key="1">
    <citation type="journal article" date="2021" name="BMC Genomics">
        <title>Datura genome reveals duplications of psychoactive alkaloid biosynthetic genes and high mutation rate following tissue culture.</title>
        <authorList>
            <person name="Rajewski A."/>
            <person name="Carter-House D."/>
            <person name="Stajich J."/>
            <person name="Litt A."/>
        </authorList>
    </citation>
    <scope>NUCLEOTIDE SEQUENCE [LARGE SCALE GENOMIC DNA]</scope>
    <source>
        <strain evidence="2">AR-01</strain>
    </source>
</reference>
<name>A0ABS8VRT2_DATST</name>
<keyword evidence="3" id="KW-1185">Reference proteome</keyword>
<feature type="region of interest" description="Disordered" evidence="1">
    <location>
        <begin position="38"/>
        <end position="89"/>
    </location>
</feature>
<evidence type="ECO:0000313" key="2">
    <source>
        <dbReference type="EMBL" id="MCE0481933.1"/>
    </source>
</evidence>
<proteinExistence type="predicted"/>
<dbReference type="Proteomes" id="UP000823775">
    <property type="component" value="Unassembled WGS sequence"/>
</dbReference>
<feature type="compositionally biased region" description="Acidic residues" evidence="1">
    <location>
        <begin position="41"/>
        <end position="50"/>
    </location>
</feature>
<comment type="caution">
    <text evidence="2">The sequence shown here is derived from an EMBL/GenBank/DDBJ whole genome shotgun (WGS) entry which is preliminary data.</text>
</comment>
<protein>
    <submittedName>
        <fullName evidence="2">Uncharacterized protein</fullName>
    </submittedName>
</protein>